<dbReference type="GO" id="GO:0005509">
    <property type="term" value="F:calcium ion binding"/>
    <property type="evidence" value="ECO:0007669"/>
    <property type="project" value="InterPro"/>
</dbReference>
<dbReference type="OrthoDB" id="167576at2759"/>
<evidence type="ECO:0000256" key="12">
    <source>
        <dbReference type="PROSITE-ProRule" id="PRU00239"/>
    </source>
</evidence>
<evidence type="ECO:0000256" key="1">
    <source>
        <dbReference type="ARBA" id="ARBA00007623"/>
    </source>
</evidence>
<dbReference type="eggNOG" id="KOG0045">
    <property type="taxonomic scope" value="Eukaryota"/>
</dbReference>
<accession>Q239Z2</accession>
<feature type="active site" evidence="11 12">
    <location>
        <position position="878"/>
    </location>
</feature>
<feature type="compositionally biased region" description="Polar residues" evidence="13">
    <location>
        <begin position="308"/>
        <end position="327"/>
    </location>
</feature>
<evidence type="ECO:0000256" key="3">
    <source>
        <dbReference type="ARBA" id="ARBA00022670"/>
    </source>
</evidence>
<dbReference type="InterPro" id="IPR002048">
    <property type="entry name" value="EF_hand_dom"/>
</dbReference>
<dbReference type="PROSITE" id="PS00018">
    <property type="entry name" value="EF_HAND_1"/>
    <property type="match status" value="1"/>
</dbReference>
<dbReference type="FunFam" id="3.90.70.10:FF:000010">
    <property type="entry name" value="Calpain 15"/>
    <property type="match status" value="1"/>
</dbReference>
<evidence type="ECO:0000256" key="11">
    <source>
        <dbReference type="PIRSR" id="PIRSR622684-1"/>
    </source>
</evidence>
<dbReference type="RefSeq" id="XP_001013616.2">
    <property type="nucleotide sequence ID" value="XM_001013616.3"/>
</dbReference>
<dbReference type="PRINTS" id="PR00704">
    <property type="entry name" value="CALPAIN"/>
</dbReference>
<evidence type="ECO:0000313" key="16">
    <source>
        <dbReference type="EMBL" id="EAR93371.2"/>
    </source>
</evidence>
<evidence type="ECO:0000313" key="17">
    <source>
        <dbReference type="Proteomes" id="UP000009168"/>
    </source>
</evidence>
<proteinExistence type="inferred from homology"/>
<keyword evidence="10" id="KW-0106">Calcium</keyword>
<dbReference type="InterPro" id="IPR001300">
    <property type="entry name" value="Peptidase_C2_calpain_cat"/>
</dbReference>
<dbReference type="SUPFAM" id="SSF47473">
    <property type="entry name" value="EF-hand"/>
    <property type="match status" value="1"/>
</dbReference>
<protein>
    <submittedName>
        <fullName evidence="16">Calpain family cysteine protease</fullName>
    </submittedName>
</protein>
<dbReference type="InterPro" id="IPR038765">
    <property type="entry name" value="Papain-like_cys_pep_sf"/>
</dbReference>
<dbReference type="Pfam" id="PF00648">
    <property type="entry name" value="Peptidase_C2"/>
    <property type="match status" value="1"/>
</dbReference>
<dbReference type="KEGG" id="tet:TTHERM_00885870"/>
<keyword evidence="9" id="KW-0862">Zinc</keyword>
<dbReference type="GO" id="GO:0004198">
    <property type="term" value="F:calcium-dependent cysteine-type endopeptidase activity"/>
    <property type="evidence" value="ECO:0007669"/>
    <property type="project" value="InterPro"/>
</dbReference>
<feature type="active site" evidence="11 12">
    <location>
        <position position="685"/>
    </location>
</feature>
<evidence type="ECO:0000256" key="10">
    <source>
        <dbReference type="ARBA" id="ARBA00022837"/>
    </source>
</evidence>
<dbReference type="InterPro" id="IPR022684">
    <property type="entry name" value="Calpain_cysteine_protease"/>
</dbReference>
<dbReference type="InterPro" id="IPR000169">
    <property type="entry name" value="Pept_cys_AS"/>
</dbReference>
<evidence type="ECO:0000256" key="4">
    <source>
        <dbReference type="ARBA" id="ARBA00022723"/>
    </source>
</evidence>
<evidence type="ECO:0000256" key="9">
    <source>
        <dbReference type="ARBA" id="ARBA00022833"/>
    </source>
</evidence>
<dbReference type="HOGENOM" id="CLU_265535_0_0_1"/>
<dbReference type="SMART" id="SM00054">
    <property type="entry name" value="EFh"/>
    <property type="match status" value="1"/>
</dbReference>
<reference evidence="17" key="1">
    <citation type="journal article" date="2006" name="PLoS Biol.">
        <title>Macronuclear genome sequence of the ciliate Tetrahymena thermophila, a model eukaryote.</title>
        <authorList>
            <person name="Eisen J.A."/>
            <person name="Coyne R.S."/>
            <person name="Wu M."/>
            <person name="Wu D."/>
            <person name="Thiagarajan M."/>
            <person name="Wortman J.R."/>
            <person name="Badger J.H."/>
            <person name="Ren Q."/>
            <person name="Amedeo P."/>
            <person name="Jones K.M."/>
            <person name="Tallon L.J."/>
            <person name="Delcher A.L."/>
            <person name="Salzberg S.L."/>
            <person name="Silva J.C."/>
            <person name="Haas B.J."/>
            <person name="Majoros W.H."/>
            <person name="Farzad M."/>
            <person name="Carlton J.M."/>
            <person name="Smith R.K. Jr."/>
            <person name="Garg J."/>
            <person name="Pearlman R.E."/>
            <person name="Karrer K.M."/>
            <person name="Sun L."/>
            <person name="Manning G."/>
            <person name="Elde N.C."/>
            <person name="Turkewitz A.P."/>
            <person name="Asai D.J."/>
            <person name="Wilkes D.E."/>
            <person name="Wang Y."/>
            <person name="Cai H."/>
            <person name="Collins K."/>
            <person name="Stewart B.A."/>
            <person name="Lee S.R."/>
            <person name="Wilamowska K."/>
            <person name="Weinberg Z."/>
            <person name="Ruzzo W.L."/>
            <person name="Wloga D."/>
            <person name="Gaertig J."/>
            <person name="Frankel J."/>
            <person name="Tsao C.-C."/>
            <person name="Gorovsky M.A."/>
            <person name="Keeling P.J."/>
            <person name="Waller R.F."/>
            <person name="Patron N.J."/>
            <person name="Cherry J.M."/>
            <person name="Stover N.A."/>
            <person name="Krieger C.J."/>
            <person name="del Toro C."/>
            <person name="Ryder H.F."/>
            <person name="Williamson S.C."/>
            <person name="Barbeau R.A."/>
            <person name="Hamilton E.P."/>
            <person name="Orias E."/>
        </authorList>
    </citation>
    <scope>NUCLEOTIDE SEQUENCE [LARGE SCALE GENOMIC DNA]</scope>
    <source>
        <strain evidence="17">SB210</strain>
    </source>
</reference>
<dbReference type="Pfam" id="PF13499">
    <property type="entry name" value="EF-hand_7"/>
    <property type="match status" value="1"/>
</dbReference>
<feature type="compositionally biased region" description="Polar residues" evidence="13">
    <location>
        <begin position="357"/>
        <end position="370"/>
    </location>
</feature>
<dbReference type="AlphaFoldDB" id="Q239Z2"/>
<evidence type="ECO:0000256" key="13">
    <source>
        <dbReference type="SAM" id="MobiDB-lite"/>
    </source>
</evidence>
<evidence type="ECO:0000256" key="7">
    <source>
        <dbReference type="ARBA" id="ARBA00022801"/>
    </source>
</evidence>
<dbReference type="PANTHER" id="PTHR10183:SF379">
    <property type="entry name" value="CALPAIN-5"/>
    <property type="match status" value="1"/>
</dbReference>
<dbReference type="PROSITE" id="PS50203">
    <property type="entry name" value="CALPAIN_CAT"/>
    <property type="match status" value="1"/>
</dbReference>
<keyword evidence="7 12" id="KW-0378">Hydrolase</keyword>
<feature type="domain" description="EF-hand" evidence="15">
    <location>
        <begin position="79"/>
        <end position="114"/>
    </location>
</feature>
<dbReference type="EMBL" id="GG662856">
    <property type="protein sequence ID" value="EAR93371.2"/>
    <property type="molecule type" value="Genomic_DNA"/>
</dbReference>
<gene>
    <name evidence="16" type="ORF">TTHERM_00885870</name>
</gene>
<dbReference type="GeneID" id="7827029"/>
<keyword evidence="2" id="KW-0597">Phosphoprotein</keyword>
<keyword evidence="8 12" id="KW-0788">Thiol protease</keyword>
<feature type="active site" evidence="11 12">
    <location>
        <position position="853"/>
    </location>
</feature>
<evidence type="ECO:0000256" key="5">
    <source>
        <dbReference type="ARBA" id="ARBA00022737"/>
    </source>
</evidence>
<dbReference type="InterPro" id="IPR011992">
    <property type="entry name" value="EF-hand-dom_pair"/>
</dbReference>
<evidence type="ECO:0000259" key="14">
    <source>
        <dbReference type="PROSITE" id="PS50203"/>
    </source>
</evidence>
<dbReference type="CDD" id="cd00044">
    <property type="entry name" value="CysPc"/>
    <property type="match status" value="1"/>
</dbReference>
<dbReference type="InParanoid" id="Q239Z2"/>
<dbReference type="Gene3D" id="1.10.238.10">
    <property type="entry name" value="EF-hand"/>
    <property type="match status" value="1"/>
</dbReference>
<sequence>MLQTHLIRKQINNYQDISNMSTDKDTLFTILVNIKETYFQEAIYDHMVKSQFKEYCNQQTQRLQYAEFKKFIDNKTDGINDAQIQALFKIFDKNRSGTISYEEFTAIFAQIRHIKSDEIKKLLSQKSVNSQGSNQSSQQQFVPTYNVRQEINPITNQRNINIDLYVKDTKQVQDLNLDLKISQQQTGQMEIQPQLYMNQMNPQGYGYPPFQQNQGIPQQQYVPNPLMDDDDDIKQSSNTNKYPNLYSPFNNQPYKDSPQHYNPQNQQVPSQQIWRDSPQFRNSPQHYQPSNQIVQNNQNQRDSPHNLHLNQQGINPQQQLPSYNSPAHLQYRDSPQHQHFQQQQQQIPTQVQSNQQGNNISKYPSLNKPGIQNEQEVVNGLIGNNEPDVPLNKKDEDRIVQELVPETNFDSLMIKLETLKQMHLKNQINLFNLKNISNASKITFRDLTKFINSSGVQLTQQEEQFLKAALVDKNSETVYIKDFLNLLGVKELSQNKKKDVIPTVNVNQQKQPNIIYPPLNINSPVNQLPQQELVNQKQGNNIPAQNFLQVQNNKNNIEASQKLFDVAGGQKIDVMRSSIQTRNLYEIDTKSKGFDNFVRKFKEYQQQNKPFTDSEFQPVPDSIIRDSSFRKYYEWRELSWKRPAQIFGHNNYQMFQKMESMNTSRIGLGKLIAPQDIEQGQLGDCYFLSAVSSLAQEPQRIMNLFITRIKNNIGMYCVRICFDGEWTAVYVDDFIPCNRRDTPAFTKASGEEIWVLILEKAWAKLFKSYYSIEAGYCREALRDLTGAPTKSVMTLETEYDDFGKPQKRPNESLPIILKEALSKQNKFVVTAGADDEDDLTRSTADRLGLVNSHAYSIIGVKEITHPKLGNVTLLRLRNPWANQEWKGDWSDDSPCWTPELRDQLRVKNVDDGIFYMSVKDFMKYFDDVCICYYHDDYQYNSIRINNSTAKRSAYTRLRIEKEGTYYISIIQPNKRHFENVSNYKYSCSRLFISQVTGPDGKPNQRYIGAIQKRDREIFVECNLTPGNYLIQSKIFWETNAANSYVVSTYGVAQTKLDQVDKNQVPPFMNECLIQKARKSTKLKQLRQYPEILKEILLEVKEGFGYYYVQNNSSKTLDMEVNFTQSDSIKLRKPNRMPILKFVVPPKTEFIAPFTVSFKGYNFKSSESYTVS</sequence>
<keyword evidence="17" id="KW-1185">Reference proteome</keyword>
<feature type="compositionally biased region" description="Low complexity" evidence="13">
    <location>
        <begin position="337"/>
        <end position="356"/>
    </location>
</feature>
<dbReference type="PROSITE" id="PS50222">
    <property type="entry name" value="EF_HAND_2"/>
    <property type="match status" value="1"/>
</dbReference>
<name>Q239Z2_TETTS</name>
<dbReference type="Proteomes" id="UP000009168">
    <property type="component" value="Unassembled WGS sequence"/>
</dbReference>
<keyword evidence="5" id="KW-0677">Repeat</keyword>
<dbReference type="GO" id="GO:0008270">
    <property type="term" value="F:zinc ion binding"/>
    <property type="evidence" value="ECO:0007669"/>
    <property type="project" value="UniProtKB-KW"/>
</dbReference>
<organism evidence="16 17">
    <name type="scientific">Tetrahymena thermophila (strain SB210)</name>
    <dbReference type="NCBI Taxonomy" id="312017"/>
    <lineage>
        <taxon>Eukaryota</taxon>
        <taxon>Sar</taxon>
        <taxon>Alveolata</taxon>
        <taxon>Ciliophora</taxon>
        <taxon>Intramacronucleata</taxon>
        <taxon>Oligohymenophorea</taxon>
        <taxon>Hymenostomatida</taxon>
        <taxon>Tetrahymenina</taxon>
        <taxon>Tetrahymenidae</taxon>
        <taxon>Tetrahymena</taxon>
    </lineage>
</organism>
<evidence type="ECO:0000256" key="6">
    <source>
        <dbReference type="ARBA" id="ARBA00022771"/>
    </source>
</evidence>
<keyword evidence="6" id="KW-0863">Zinc-finger</keyword>
<dbReference type="SMART" id="SM00230">
    <property type="entry name" value="CysPc"/>
    <property type="match status" value="1"/>
</dbReference>
<dbReference type="Gene3D" id="3.90.70.10">
    <property type="entry name" value="Cysteine proteinases"/>
    <property type="match status" value="1"/>
</dbReference>
<comment type="similarity">
    <text evidence="1">Belongs to the peptidase C2 family.</text>
</comment>
<dbReference type="InterPro" id="IPR018247">
    <property type="entry name" value="EF_Hand_1_Ca_BS"/>
</dbReference>
<dbReference type="GO" id="GO:0006508">
    <property type="term" value="P:proteolysis"/>
    <property type="evidence" value="ECO:0007669"/>
    <property type="project" value="UniProtKB-KW"/>
</dbReference>
<feature type="region of interest" description="Disordered" evidence="13">
    <location>
        <begin position="200"/>
        <end position="272"/>
    </location>
</feature>
<evidence type="ECO:0000259" key="15">
    <source>
        <dbReference type="PROSITE" id="PS50222"/>
    </source>
</evidence>
<feature type="domain" description="Calpain catalytic" evidence="14">
    <location>
        <begin position="610"/>
        <end position="934"/>
    </location>
</feature>
<dbReference type="SUPFAM" id="SSF54001">
    <property type="entry name" value="Cysteine proteinases"/>
    <property type="match status" value="1"/>
</dbReference>
<feature type="compositionally biased region" description="Low complexity" evidence="13">
    <location>
        <begin position="208"/>
        <end position="223"/>
    </location>
</feature>
<feature type="compositionally biased region" description="Polar residues" evidence="13">
    <location>
        <begin position="235"/>
        <end position="272"/>
    </location>
</feature>
<dbReference type="CDD" id="cd00051">
    <property type="entry name" value="EFh"/>
    <property type="match status" value="1"/>
</dbReference>
<evidence type="ECO:0000256" key="8">
    <source>
        <dbReference type="ARBA" id="ARBA00022807"/>
    </source>
</evidence>
<keyword evidence="3 12" id="KW-0645">Protease</keyword>
<dbReference type="PANTHER" id="PTHR10183">
    <property type="entry name" value="CALPAIN"/>
    <property type="match status" value="1"/>
</dbReference>
<dbReference type="PROSITE" id="PS00139">
    <property type="entry name" value="THIOL_PROTEASE_CYS"/>
    <property type="match status" value="1"/>
</dbReference>
<evidence type="ECO:0000256" key="2">
    <source>
        <dbReference type="ARBA" id="ARBA00022553"/>
    </source>
</evidence>
<feature type="region of interest" description="Disordered" evidence="13">
    <location>
        <begin position="296"/>
        <end position="370"/>
    </location>
</feature>
<keyword evidence="4" id="KW-0479">Metal-binding</keyword>